<evidence type="ECO:0000313" key="3">
    <source>
        <dbReference type="Proteomes" id="UP000736328"/>
    </source>
</evidence>
<feature type="domain" description="FlgD/Vpr Ig-like" evidence="1">
    <location>
        <begin position="235"/>
        <end position="294"/>
    </location>
</feature>
<proteinExistence type="predicted"/>
<evidence type="ECO:0000259" key="1">
    <source>
        <dbReference type="Pfam" id="PF13860"/>
    </source>
</evidence>
<dbReference type="NCBIfam" id="TIGR04183">
    <property type="entry name" value="Por_Secre_tail"/>
    <property type="match status" value="1"/>
</dbReference>
<dbReference type="InterPro" id="IPR025965">
    <property type="entry name" value="FlgD/Vpr_Ig-like"/>
</dbReference>
<name>A0A933MJ50_UNCT6</name>
<gene>
    <name evidence="2" type="ORF">HY768_11485</name>
</gene>
<evidence type="ECO:0000313" key="2">
    <source>
        <dbReference type="EMBL" id="MBI4727817.1"/>
    </source>
</evidence>
<reference evidence="2" key="1">
    <citation type="submission" date="2020-07" db="EMBL/GenBank/DDBJ databases">
        <title>Huge and variable diversity of episymbiotic CPR bacteria and DPANN archaea in groundwater ecosystems.</title>
        <authorList>
            <person name="He C.Y."/>
            <person name="Keren R."/>
            <person name="Whittaker M."/>
            <person name="Farag I.F."/>
            <person name="Doudna J."/>
            <person name="Cate J.H.D."/>
            <person name="Banfield J.F."/>
        </authorList>
    </citation>
    <scope>NUCLEOTIDE SEQUENCE</scope>
    <source>
        <strain evidence="2">NC_groundwater_1520_Pr4_B-0.1um_53_5</strain>
    </source>
</reference>
<protein>
    <submittedName>
        <fullName evidence="2">T9SS type A sorting domain-containing protein</fullName>
    </submittedName>
</protein>
<dbReference type="InterPro" id="IPR026444">
    <property type="entry name" value="Secre_tail"/>
</dbReference>
<accession>A0A933MJ50</accession>
<dbReference type="EMBL" id="JACQXR010000160">
    <property type="protein sequence ID" value="MBI4727817.1"/>
    <property type="molecule type" value="Genomic_DNA"/>
</dbReference>
<dbReference type="Pfam" id="PF13860">
    <property type="entry name" value="FlgD_ig"/>
    <property type="match status" value="1"/>
</dbReference>
<dbReference type="Proteomes" id="UP000736328">
    <property type="component" value="Unassembled WGS sequence"/>
</dbReference>
<comment type="caution">
    <text evidence="2">The sequence shown here is derived from an EMBL/GenBank/DDBJ whole genome shotgun (WGS) entry which is preliminary data.</text>
</comment>
<sequence>MVSSDWTVPYDWDYTAYLYYKDATGQPYSGFAVLCGDTAFKPSLGIIDSLKRPVTDSSVDTLNWANITVPNMGWAKLNGNYEIRWHVMETYPSDTLWPEVWDITYGVVVPYDSTILNNVTTPSWNIGGAASVLGRRYVTSTWPTSALSFMNLCGYRVYFNRNATTRLMTWATHPQEGDIWRIYSSGPIPPREGDVYSFTPTGVEGVPSGIDATSLLLRQNAPNPFKQLTTINYQLAKPGLVNLKVYNIAGQLVRTLDEGYRIPGAHSIKWDGRDSQGNKVSSGIYIYRLQAENKDMTRKLVVLR</sequence>
<organism evidence="2 3">
    <name type="scientific">candidate division TA06 bacterium</name>
    <dbReference type="NCBI Taxonomy" id="2250710"/>
    <lineage>
        <taxon>Bacteria</taxon>
        <taxon>Bacteria division TA06</taxon>
    </lineage>
</organism>
<dbReference type="Gene3D" id="2.60.40.4070">
    <property type="match status" value="1"/>
</dbReference>
<dbReference type="AlphaFoldDB" id="A0A933MJ50"/>